<evidence type="ECO:0000256" key="1">
    <source>
        <dbReference type="SAM" id="Phobius"/>
    </source>
</evidence>
<name>A0ABP0GQ13_CLALP</name>
<dbReference type="EMBL" id="CAWYQH010000130">
    <property type="protein sequence ID" value="CAK8693093.1"/>
    <property type="molecule type" value="Genomic_DNA"/>
</dbReference>
<evidence type="ECO:0000313" key="2">
    <source>
        <dbReference type="EMBL" id="CAK8693093.1"/>
    </source>
</evidence>
<accession>A0ABP0GQ13</accession>
<proteinExistence type="predicted"/>
<sequence>MRRVCSKPKLRAVVVVLVIITWLIIYRTLKCSVDFYQWKNIHTVYVDPNEFRRGFTGNEKDSDYLKATMGHISYLPILSSSPPTSDWMSCDDIKELLQEMRNGHTTFFNHSLHENGDAANFVIKQSTIFNVTSEDDVYRYNSVVKEIENLKRLHSLGWRGIPILYGACVTESLAVYVTSKLRGLPLCDGSGVSLECAAGEEMRRSVEKLENRSQASLMWMSKLACYFEQFENHKVFMEEMNGSSFIFSPQTLDIYLVDFNSLIFYGDVKLYSRSSCRRHSECSRPGGELWFGNEMNEIIYHGCEEVMGLCLNNSCRGFDSSLHTCGLGRWLMTSLLQYTPTHPYRVLDDVVSCMTRENPEARCSLKSVCETVSKFL</sequence>
<comment type="caution">
    <text evidence="2">The sequence shown here is derived from an EMBL/GenBank/DDBJ whole genome shotgun (WGS) entry which is preliminary data.</text>
</comment>
<keyword evidence="1" id="KW-1133">Transmembrane helix</keyword>
<keyword evidence="1" id="KW-0812">Transmembrane</keyword>
<reference evidence="2 3" key="1">
    <citation type="submission" date="2024-02" db="EMBL/GenBank/DDBJ databases">
        <authorList>
            <person name="Daric V."/>
            <person name="Darras S."/>
        </authorList>
    </citation>
    <scope>NUCLEOTIDE SEQUENCE [LARGE SCALE GENOMIC DNA]</scope>
</reference>
<keyword evidence="1" id="KW-0472">Membrane</keyword>
<feature type="transmembrane region" description="Helical" evidence="1">
    <location>
        <begin position="12"/>
        <end position="29"/>
    </location>
</feature>
<gene>
    <name evidence="2" type="ORF">CVLEPA_LOCUS26421</name>
</gene>
<keyword evidence="3" id="KW-1185">Reference proteome</keyword>
<organism evidence="2 3">
    <name type="scientific">Clavelina lepadiformis</name>
    <name type="common">Light-bulb sea squirt</name>
    <name type="synonym">Ascidia lepadiformis</name>
    <dbReference type="NCBI Taxonomy" id="159417"/>
    <lineage>
        <taxon>Eukaryota</taxon>
        <taxon>Metazoa</taxon>
        <taxon>Chordata</taxon>
        <taxon>Tunicata</taxon>
        <taxon>Ascidiacea</taxon>
        <taxon>Aplousobranchia</taxon>
        <taxon>Clavelinidae</taxon>
        <taxon>Clavelina</taxon>
    </lineage>
</organism>
<evidence type="ECO:0000313" key="3">
    <source>
        <dbReference type="Proteomes" id="UP001642483"/>
    </source>
</evidence>
<protein>
    <submittedName>
        <fullName evidence="2">Uncharacterized protein</fullName>
    </submittedName>
</protein>
<dbReference type="Proteomes" id="UP001642483">
    <property type="component" value="Unassembled WGS sequence"/>
</dbReference>